<dbReference type="Proteomes" id="UP000712281">
    <property type="component" value="Unassembled WGS sequence"/>
</dbReference>
<dbReference type="PANTHER" id="PTHR31099">
    <property type="entry name" value="OS06G0165300 PROTEIN"/>
    <property type="match status" value="1"/>
</dbReference>
<feature type="compositionally biased region" description="Basic residues" evidence="1">
    <location>
        <begin position="1"/>
        <end position="15"/>
    </location>
</feature>
<dbReference type="PANTHER" id="PTHR31099:SF37">
    <property type="entry name" value="MYOSIN HEAVY CHAIN-LIKE PROTEIN"/>
    <property type="match status" value="1"/>
</dbReference>
<reference evidence="2" key="1">
    <citation type="submission" date="2019-12" db="EMBL/GenBank/DDBJ databases">
        <title>Genome sequencing and annotation of Brassica cretica.</title>
        <authorList>
            <person name="Studholme D.J."/>
            <person name="Sarris P.F."/>
        </authorList>
    </citation>
    <scope>NUCLEOTIDE SEQUENCE</scope>
    <source>
        <strain evidence="2">PFS-001/15</strain>
        <tissue evidence="2">Leaf</tissue>
    </source>
</reference>
<accession>A0A8S9KVW7</accession>
<sequence length="489" mass="54872">MSSRRKSSTNSHHGRSVPDGSSSQHFDVVPKVEFSAGSIDPEEVNAYWAARGVVKPPIPGLWVPSPFKANPVAGCSIDPEEVNAYWAARGVVKPPIPGLWVPSPFKANPVAGCPSRSCPNGLAAIRHFCRVPELVEFRLPEAGEVALSPPEGYFTCYEAYLMQCHLRFPIPELIIQLLNHLNLSIGQVNPCGLQHVVGILVQGYELGVTLDDDYLEALVEARWSSSPIVHVFFTVSNTLYRVPEGLLNVRELFRGRPCFWADFTLKRVRRSVALHRSLFQPDLPIEEGSESNMDGFIPYVPRTKRDRLKPRTDKHPMVDEDMVDGQLSPDNILKDYLDSQAGGSSSEQFNLEGLLEFDFPPTEGGSSEVPEFIKAARMVNGRLHMINRALDTSKQEAHMARFNAEVADKEIARLNDELESSRRRERESFEKEGRYKALADYRKCRGTVGGLYLTELPDYSFTGEYAMQTRGMAEKDRDFAISEVEENIW</sequence>
<dbReference type="EMBL" id="QGKW02000717">
    <property type="protein sequence ID" value="KAF2597443.1"/>
    <property type="molecule type" value="Genomic_DNA"/>
</dbReference>
<organism evidence="2 3">
    <name type="scientific">Brassica cretica</name>
    <name type="common">Mustard</name>
    <dbReference type="NCBI Taxonomy" id="69181"/>
    <lineage>
        <taxon>Eukaryota</taxon>
        <taxon>Viridiplantae</taxon>
        <taxon>Streptophyta</taxon>
        <taxon>Embryophyta</taxon>
        <taxon>Tracheophyta</taxon>
        <taxon>Spermatophyta</taxon>
        <taxon>Magnoliopsida</taxon>
        <taxon>eudicotyledons</taxon>
        <taxon>Gunneridae</taxon>
        <taxon>Pentapetalae</taxon>
        <taxon>rosids</taxon>
        <taxon>malvids</taxon>
        <taxon>Brassicales</taxon>
        <taxon>Brassicaceae</taxon>
        <taxon>Brassiceae</taxon>
        <taxon>Brassica</taxon>
    </lineage>
</organism>
<protein>
    <submittedName>
        <fullName evidence="2">Uncharacterized protein</fullName>
    </submittedName>
</protein>
<gene>
    <name evidence="2" type="ORF">F2Q68_00010358</name>
</gene>
<comment type="caution">
    <text evidence="2">The sequence shown here is derived from an EMBL/GenBank/DDBJ whole genome shotgun (WGS) entry which is preliminary data.</text>
</comment>
<dbReference type="AlphaFoldDB" id="A0A8S9KVW7"/>
<evidence type="ECO:0000256" key="1">
    <source>
        <dbReference type="SAM" id="MobiDB-lite"/>
    </source>
</evidence>
<feature type="region of interest" description="Disordered" evidence="1">
    <location>
        <begin position="1"/>
        <end position="25"/>
    </location>
</feature>
<proteinExistence type="predicted"/>
<evidence type="ECO:0000313" key="3">
    <source>
        <dbReference type="Proteomes" id="UP000712281"/>
    </source>
</evidence>
<evidence type="ECO:0000313" key="2">
    <source>
        <dbReference type="EMBL" id="KAF2597443.1"/>
    </source>
</evidence>
<name>A0A8S9KVW7_BRACR</name>